<proteinExistence type="predicted"/>
<reference evidence="3" key="2">
    <citation type="submission" date="2025-09" db="UniProtKB">
        <authorList>
            <consortium name="Ensembl"/>
        </authorList>
    </citation>
    <scope>IDENTIFICATION</scope>
</reference>
<dbReference type="GO" id="GO:0046872">
    <property type="term" value="F:metal ion binding"/>
    <property type="evidence" value="ECO:0007669"/>
    <property type="project" value="InterPro"/>
</dbReference>
<dbReference type="GeneTree" id="ENSGT01030000234592"/>
<evidence type="ECO:0000313" key="4">
    <source>
        <dbReference type="Proteomes" id="UP000694557"/>
    </source>
</evidence>
<organism evidence="3 4">
    <name type="scientific">Oncorhynchus kisutch</name>
    <name type="common">Coho salmon</name>
    <name type="synonym">Salmo kisutch</name>
    <dbReference type="NCBI Taxonomy" id="8019"/>
    <lineage>
        <taxon>Eukaryota</taxon>
        <taxon>Metazoa</taxon>
        <taxon>Chordata</taxon>
        <taxon>Craniata</taxon>
        <taxon>Vertebrata</taxon>
        <taxon>Euteleostomi</taxon>
        <taxon>Actinopterygii</taxon>
        <taxon>Neopterygii</taxon>
        <taxon>Teleostei</taxon>
        <taxon>Protacanthopterygii</taxon>
        <taxon>Salmoniformes</taxon>
        <taxon>Salmonidae</taxon>
        <taxon>Salmoninae</taxon>
        <taxon>Oncorhynchus</taxon>
    </lineage>
</organism>
<feature type="domain" description="ENPP1-3/EXOG-like endonuclease/phosphodiesterase" evidence="1">
    <location>
        <begin position="115"/>
        <end position="316"/>
    </location>
</feature>
<keyword evidence="4" id="KW-1185">Reference proteome</keyword>
<dbReference type="SUPFAM" id="SSF54060">
    <property type="entry name" value="His-Me finger endonucleases"/>
    <property type="match status" value="1"/>
</dbReference>
<protein>
    <recommendedName>
        <fullName evidence="5">Endonuclease domain-containing 1 protein</fullName>
    </recommendedName>
</protein>
<feature type="domain" description="DNA/RNA non-specific endonuclease/pyrophosphatase/phosphodiesterase" evidence="2">
    <location>
        <begin position="114"/>
        <end position="312"/>
    </location>
</feature>
<evidence type="ECO:0000259" key="1">
    <source>
        <dbReference type="SMART" id="SM00477"/>
    </source>
</evidence>
<dbReference type="PANTHER" id="PTHR21472">
    <property type="entry name" value="ENDONUCLEASE DOMAIN-CONTAINING 1 PROTEIN ENDOD1"/>
    <property type="match status" value="1"/>
</dbReference>
<gene>
    <name evidence="3" type="primary">LOC109896426</name>
</gene>
<dbReference type="InterPro" id="IPR044925">
    <property type="entry name" value="His-Me_finger_sf"/>
</dbReference>
<reference evidence="3" key="1">
    <citation type="submission" date="2025-08" db="UniProtKB">
        <authorList>
            <consortium name="Ensembl"/>
        </authorList>
    </citation>
    <scope>IDENTIFICATION</scope>
</reference>
<dbReference type="PANTHER" id="PTHR21472:SF30">
    <property type="entry name" value="ENDONUCLEASE DOMAIN-CONTAINING 1 PROTEIN-RELATED"/>
    <property type="match status" value="1"/>
</dbReference>
<dbReference type="GO" id="GO:0003676">
    <property type="term" value="F:nucleic acid binding"/>
    <property type="evidence" value="ECO:0007669"/>
    <property type="project" value="InterPro"/>
</dbReference>
<evidence type="ECO:0000313" key="3">
    <source>
        <dbReference type="Ensembl" id="ENSOKIP00005010269.1"/>
    </source>
</evidence>
<sequence length="321" mass="36010">MGVAERAESTNLSGLNFCLYSVSGKPVVLLTREPQPSHHFISTSADQTSFTMGLRCEVFVLLLFPLFSQGEVTLFVNCSQFFLNHVPPTVLSDPTNNNRYQQICQCLLDNNNKLQYYYATLYDTNNKIPVYSAYELQHADMERNDYWYVEPQLDGGSHLCMSGLNQIPSNNRGDHQALNRDYERSGYDKGHLYPVHHTSTHSSMLATFTLTNAAPQDPGFNRGQWRVHEEDLAELLNNACSKAYVVTGVVPGDTQIGDGVKVAKYYWSAYCCIKSHTTESAGYVGPDNNGRVQTLTVKDLETRLSGPGYYGSPFYVFQGRC</sequence>
<accession>A0A8C7CX69</accession>
<dbReference type="Proteomes" id="UP000694557">
    <property type="component" value="Unassembled WGS sequence"/>
</dbReference>
<dbReference type="InterPro" id="IPR044929">
    <property type="entry name" value="DNA/RNA_non-sp_Endonuclease_sf"/>
</dbReference>
<evidence type="ECO:0008006" key="5">
    <source>
        <dbReference type="Google" id="ProtNLM"/>
    </source>
</evidence>
<dbReference type="InterPro" id="IPR020821">
    <property type="entry name" value="ENPP1-3/EXOG-like_nuc-like"/>
</dbReference>
<dbReference type="SMART" id="SM00477">
    <property type="entry name" value="NUC"/>
    <property type="match status" value="1"/>
</dbReference>
<evidence type="ECO:0000259" key="2">
    <source>
        <dbReference type="SMART" id="SM00892"/>
    </source>
</evidence>
<name>A0A8C7CX69_ONCKI</name>
<dbReference type="Pfam" id="PF01223">
    <property type="entry name" value="Endonuclease_NS"/>
    <property type="match status" value="1"/>
</dbReference>
<dbReference type="SMART" id="SM00892">
    <property type="entry name" value="Endonuclease_NS"/>
    <property type="match status" value="1"/>
</dbReference>
<dbReference type="Gene3D" id="3.40.570.10">
    <property type="entry name" value="Extracellular Endonuclease, subunit A"/>
    <property type="match status" value="1"/>
</dbReference>
<dbReference type="InterPro" id="IPR039015">
    <property type="entry name" value="ENDOD1"/>
</dbReference>
<dbReference type="GO" id="GO:0016787">
    <property type="term" value="F:hydrolase activity"/>
    <property type="evidence" value="ECO:0007669"/>
    <property type="project" value="InterPro"/>
</dbReference>
<dbReference type="InterPro" id="IPR001604">
    <property type="entry name" value="Endo_G_ENPP1-like_dom"/>
</dbReference>
<dbReference type="Ensembl" id="ENSOKIT00005010934.1">
    <property type="protein sequence ID" value="ENSOKIP00005010269.1"/>
    <property type="gene ID" value="ENSOKIG00005004624.1"/>
</dbReference>
<dbReference type="AlphaFoldDB" id="A0A8C7CX69"/>